<evidence type="ECO:0000313" key="3">
    <source>
        <dbReference type="Proteomes" id="UP000794436"/>
    </source>
</evidence>
<reference evidence="2" key="1">
    <citation type="submission" date="2019-03" db="EMBL/GenBank/DDBJ databases">
        <title>Long read genome sequence of the mycoparasitic Pythium oligandrum ATCC 38472 isolated from sugarbeet rhizosphere.</title>
        <authorList>
            <person name="Gaulin E."/>
        </authorList>
    </citation>
    <scope>NUCLEOTIDE SEQUENCE</scope>
    <source>
        <strain evidence="2">ATCC 38472_TT</strain>
    </source>
</reference>
<organism evidence="2 3">
    <name type="scientific">Pythium oligandrum</name>
    <name type="common">Mycoparasitic fungus</name>
    <dbReference type="NCBI Taxonomy" id="41045"/>
    <lineage>
        <taxon>Eukaryota</taxon>
        <taxon>Sar</taxon>
        <taxon>Stramenopiles</taxon>
        <taxon>Oomycota</taxon>
        <taxon>Peronosporomycetes</taxon>
        <taxon>Pythiales</taxon>
        <taxon>Pythiaceae</taxon>
        <taxon>Pythium</taxon>
    </lineage>
</organism>
<name>A0A8K1CT82_PYTOL</name>
<dbReference type="AlphaFoldDB" id="A0A8K1CT82"/>
<protein>
    <recommendedName>
        <fullName evidence="1">Alcohol dehydrogenase-like N-terminal domain-containing protein</fullName>
    </recommendedName>
</protein>
<dbReference type="PANTHER" id="PTHR11695:SF294">
    <property type="entry name" value="RETICULON-4-INTERACTING PROTEIN 1, MITOCHONDRIAL"/>
    <property type="match status" value="1"/>
</dbReference>
<sequence>MGAHTLPHSTIFCFQATPSPSEPPFVHHLGRSIPTTYRAFEYVEHSATRDKLILNNATPQEPLASTQVCIQVHSASDNPADWKVLEWSGALFGLPLPTKEKPFGIGFDAAGVIVEVEADAKTLKVGDEVYIMTPFNKFGSIREYLTAEEKSVAPKPANIS</sequence>
<dbReference type="Gene3D" id="3.90.180.10">
    <property type="entry name" value="Medium-chain alcohol dehydrogenases, catalytic domain"/>
    <property type="match status" value="1"/>
</dbReference>
<dbReference type="Proteomes" id="UP000794436">
    <property type="component" value="Unassembled WGS sequence"/>
</dbReference>
<dbReference type="InterPro" id="IPR011032">
    <property type="entry name" value="GroES-like_sf"/>
</dbReference>
<evidence type="ECO:0000313" key="2">
    <source>
        <dbReference type="EMBL" id="TMW69160.1"/>
    </source>
</evidence>
<dbReference type="SUPFAM" id="SSF50129">
    <property type="entry name" value="GroES-like"/>
    <property type="match status" value="1"/>
</dbReference>
<evidence type="ECO:0000259" key="1">
    <source>
        <dbReference type="Pfam" id="PF08240"/>
    </source>
</evidence>
<dbReference type="InterPro" id="IPR013154">
    <property type="entry name" value="ADH-like_N"/>
</dbReference>
<proteinExistence type="predicted"/>
<feature type="domain" description="Alcohol dehydrogenase-like N-terminal" evidence="1">
    <location>
        <begin position="66"/>
        <end position="156"/>
    </location>
</feature>
<accession>A0A8K1CT82</accession>
<comment type="caution">
    <text evidence="2">The sequence shown here is derived from an EMBL/GenBank/DDBJ whole genome shotgun (WGS) entry which is preliminary data.</text>
</comment>
<dbReference type="PANTHER" id="PTHR11695">
    <property type="entry name" value="ALCOHOL DEHYDROGENASE RELATED"/>
    <property type="match status" value="1"/>
</dbReference>
<gene>
    <name evidence="2" type="ORF">Poli38472_001316</name>
</gene>
<dbReference type="Pfam" id="PF08240">
    <property type="entry name" value="ADH_N"/>
    <property type="match status" value="1"/>
</dbReference>
<keyword evidence="3" id="KW-1185">Reference proteome</keyword>
<dbReference type="OrthoDB" id="3509362at2759"/>
<dbReference type="EMBL" id="SPLM01000001">
    <property type="protein sequence ID" value="TMW69160.1"/>
    <property type="molecule type" value="Genomic_DNA"/>
</dbReference>
<dbReference type="InterPro" id="IPR050700">
    <property type="entry name" value="YIM1/Zinc_Alcohol_DH_Fams"/>
</dbReference>